<dbReference type="Proteomes" id="UP001187415">
    <property type="component" value="Unassembled WGS sequence"/>
</dbReference>
<name>A0AA88SRW5_CHASR</name>
<reference evidence="1" key="1">
    <citation type="submission" date="2023-07" db="EMBL/GenBank/DDBJ databases">
        <title>Chromosome-level Genome Assembly of Striped Snakehead (Channa striata).</title>
        <authorList>
            <person name="Liu H."/>
        </authorList>
    </citation>
    <scope>NUCLEOTIDE SEQUENCE</scope>
    <source>
        <strain evidence="1">Gz</strain>
        <tissue evidence="1">Muscle</tissue>
    </source>
</reference>
<accession>A0AA88SRW5</accession>
<proteinExistence type="predicted"/>
<comment type="caution">
    <text evidence="1">The sequence shown here is derived from an EMBL/GenBank/DDBJ whole genome shotgun (WGS) entry which is preliminary data.</text>
</comment>
<dbReference type="EMBL" id="JAUPFM010000007">
    <property type="protein sequence ID" value="KAK2847554.1"/>
    <property type="molecule type" value="Genomic_DNA"/>
</dbReference>
<organism evidence="1 2">
    <name type="scientific">Channa striata</name>
    <name type="common">Snakehead murrel</name>
    <name type="synonym">Ophicephalus striatus</name>
    <dbReference type="NCBI Taxonomy" id="64152"/>
    <lineage>
        <taxon>Eukaryota</taxon>
        <taxon>Metazoa</taxon>
        <taxon>Chordata</taxon>
        <taxon>Craniata</taxon>
        <taxon>Vertebrata</taxon>
        <taxon>Euteleostomi</taxon>
        <taxon>Actinopterygii</taxon>
        <taxon>Neopterygii</taxon>
        <taxon>Teleostei</taxon>
        <taxon>Neoteleostei</taxon>
        <taxon>Acanthomorphata</taxon>
        <taxon>Anabantaria</taxon>
        <taxon>Anabantiformes</taxon>
        <taxon>Channoidei</taxon>
        <taxon>Channidae</taxon>
        <taxon>Channa</taxon>
    </lineage>
</organism>
<sequence length="133" mass="15071">MFHRNEEALLCRGSVLHASDGRIYDTLCFKVMDITPVVGYDLDLVRDQGDTEESWSQARRYIESVKGNTPALCCDVMFGRKSFIPKKKANGTLSPCELVYEHKRSEAEARLLDTTHAPHFYRAACLDIDTVVD</sequence>
<protein>
    <submittedName>
        <fullName evidence="1">Uncharacterized protein</fullName>
    </submittedName>
</protein>
<dbReference type="AlphaFoldDB" id="A0AA88SRW5"/>
<gene>
    <name evidence="1" type="ORF">Q5P01_010553</name>
</gene>
<evidence type="ECO:0000313" key="1">
    <source>
        <dbReference type="EMBL" id="KAK2847554.1"/>
    </source>
</evidence>
<keyword evidence="2" id="KW-1185">Reference proteome</keyword>
<evidence type="ECO:0000313" key="2">
    <source>
        <dbReference type="Proteomes" id="UP001187415"/>
    </source>
</evidence>